<proteinExistence type="predicted"/>
<dbReference type="GO" id="GO:0005802">
    <property type="term" value="C:trans-Golgi network"/>
    <property type="evidence" value="ECO:0007669"/>
    <property type="project" value="TreeGrafter"/>
</dbReference>
<name>A0A9P8HNV5_9HYPO</name>
<reference evidence="2 3" key="1">
    <citation type="submission" date="2021-08" db="EMBL/GenBank/DDBJ databases">
        <title>The highly contiguous genome resource for Trichoderma semiorbis FJ059, a fungal antagonistic to plant pathogens.</title>
        <authorList>
            <person name="Liu T."/>
        </authorList>
    </citation>
    <scope>NUCLEOTIDE SEQUENCE [LARGE SCALE GENOMIC DNA]</scope>
    <source>
        <strain evidence="2 3">FJ059</strain>
    </source>
</reference>
<keyword evidence="3" id="KW-1185">Reference proteome</keyword>
<protein>
    <recommendedName>
        <fullName evidence="1">Trafficking protein particle complex II-specific subunit 65 IgD3 domain-containing protein</fullName>
    </recommendedName>
</protein>
<comment type="caution">
    <text evidence="2">The sequence shown here is derived from an EMBL/GenBank/DDBJ whole genome shotgun (WGS) entry which is preliminary data.</text>
</comment>
<dbReference type="AlphaFoldDB" id="A0A9P8HNV5"/>
<dbReference type="GO" id="GO:1990071">
    <property type="term" value="C:TRAPPII protein complex"/>
    <property type="evidence" value="ECO:0007669"/>
    <property type="project" value="InterPro"/>
</dbReference>
<dbReference type="GO" id="GO:0006891">
    <property type="term" value="P:intra-Golgi vesicle-mediated transport"/>
    <property type="evidence" value="ECO:0007669"/>
    <property type="project" value="InterPro"/>
</dbReference>
<dbReference type="InterPro" id="IPR055420">
    <property type="entry name" value="IgD3_Trs65"/>
</dbReference>
<feature type="domain" description="Trafficking protein particle complex II-specific subunit 65 IgD3" evidence="1">
    <location>
        <begin position="432"/>
        <end position="608"/>
    </location>
</feature>
<sequence length="615" mass="67177">MSARNPSTPGQLTPVQLTISTTNGATDLINNSYLTYLVPAETNIDLEKALEGFDGSKTVSELIEQRDTLFFDETVDVLLVLKTPWLPRKELDYHLSRISISLEAQVANGSVPGRDSPNSSESIFSGRLKETKKPFVIEDKREYGSDVEEEEEEEEPRFVYAMWKLPVLLIRPRMRLHSPAVVFSASASLDPDLWTEPVAPDVGYLPSGLPSGFNLLESFSNDFALNGVKPRLSALRVSRVAPVTRQQDFMTRLRTLPQLSIKVFPVLHTRIRFSRPNTIPLSRSIVALLEIDFTSHFECEALLNSIRLTSPNGTVENLNDEAGLSLPLSCVSHDHITLLYHIQPQQTETTLPRDTSGSLEISIAASVLVIPGVCTPSLTMSWTTALDFSLPVNPSFGTASESGIQRAHRPTQLSIGSVAQVITHLKSPSAIRPDALPTLEASTNRTEASIPDLGITMSFTAPSTPVHPGDIFSWTVYVVNRSSDKANNTRPPRKLALVAVPKRRRAEVRPIRPPSSSGRRRGDKEIADAVLDENVIHALQKSATLETSELICLSADTRVGPVAPGACHVVELQFLALQEGVVGLEAIRVVDLGSQEHVDIGDLPTMIVEPLAAAA</sequence>
<dbReference type="InterPro" id="IPR024662">
    <property type="entry name" value="Trs65"/>
</dbReference>
<dbReference type="Pfam" id="PF12735">
    <property type="entry name" value="IgD3_Trs65"/>
    <property type="match status" value="1"/>
</dbReference>
<evidence type="ECO:0000259" key="1">
    <source>
        <dbReference type="Pfam" id="PF12735"/>
    </source>
</evidence>
<evidence type="ECO:0000313" key="3">
    <source>
        <dbReference type="Proteomes" id="UP000826573"/>
    </source>
</evidence>
<gene>
    <name evidence="2" type="ORF">TsFJ059_003491</name>
</gene>
<dbReference type="Proteomes" id="UP000826573">
    <property type="component" value="Unassembled WGS sequence"/>
</dbReference>
<organism evidence="2 3">
    <name type="scientific">Trichoderma semiorbis</name>
    <dbReference type="NCBI Taxonomy" id="1491008"/>
    <lineage>
        <taxon>Eukaryota</taxon>
        <taxon>Fungi</taxon>
        <taxon>Dikarya</taxon>
        <taxon>Ascomycota</taxon>
        <taxon>Pezizomycotina</taxon>
        <taxon>Sordariomycetes</taxon>
        <taxon>Hypocreomycetidae</taxon>
        <taxon>Hypocreales</taxon>
        <taxon>Hypocreaceae</taxon>
        <taxon>Trichoderma</taxon>
    </lineage>
</organism>
<dbReference type="EMBL" id="JAIMJC010000003">
    <property type="protein sequence ID" value="KAH0528659.1"/>
    <property type="molecule type" value="Genomic_DNA"/>
</dbReference>
<evidence type="ECO:0000313" key="2">
    <source>
        <dbReference type="EMBL" id="KAH0528659.1"/>
    </source>
</evidence>
<accession>A0A9P8HNV5</accession>
<dbReference type="PANTHER" id="PTHR28159:SF1">
    <property type="entry name" value="TRAFFICKING PROTEIN PARTICLE COMPLEX II-SPECIFIC SUBUNIT 65"/>
    <property type="match status" value="1"/>
</dbReference>
<dbReference type="PANTHER" id="PTHR28159">
    <property type="entry name" value="TRAFFICKING PROTEIN PARTICLE COMPLEX II-SPECIFIC SUBUNIT 65"/>
    <property type="match status" value="1"/>
</dbReference>